<dbReference type="InterPro" id="IPR004843">
    <property type="entry name" value="Calcineurin-like_PHP"/>
</dbReference>
<keyword evidence="1" id="KW-0472">Membrane</keyword>
<dbReference type="STRING" id="634498.mru_0415"/>
<feature type="transmembrane region" description="Helical" evidence="1">
    <location>
        <begin position="97"/>
        <end position="118"/>
    </location>
</feature>
<dbReference type="InterPro" id="IPR029052">
    <property type="entry name" value="Metallo-depent_PP-like"/>
</dbReference>
<dbReference type="Gene3D" id="3.60.21.10">
    <property type="match status" value="1"/>
</dbReference>
<keyword evidence="1" id="KW-0812">Transmembrane</keyword>
<evidence type="ECO:0000256" key="1">
    <source>
        <dbReference type="SAM" id="Phobius"/>
    </source>
</evidence>
<proteinExistence type="predicted"/>
<feature type="transmembrane region" description="Helical" evidence="1">
    <location>
        <begin position="36"/>
        <end position="55"/>
    </location>
</feature>
<organism evidence="3 4">
    <name type="scientific">Methanobrevibacter ruminantium (strain ATCC 35063 / DSM 1093 / JCM 13430 / OCM 146 / M1)</name>
    <name type="common">Methanobacterium ruminantium</name>
    <dbReference type="NCBI Taxonomy" id="634498"/>
    <lineage>
        <taxon>Archaea</taxon>
        <taxon>Methanobacteriati</taxon>
        <taxon>Methanobacteriota</taxon>
        <taxon>Methanomada group</taxon>
        <taxon>Methanobacteria</taxon>
        <taxon>Methanobacteriales</taxon>
        <taxon>Methanobacteriaceae</taxon>
        <taxon>Methanobrevibacter</taxon>
    </lineage>
</organism>
<keyword evidence="4" id="KW-1185">Reference proteome</keyword>
<dbReference type="PATRIC" id="fig|634498.28.peg.417"/>
<evidence type="ECO:0000259" key="2">
    <source>
        <dbReference type="Pfam" id="PF00149"/>
    </source>
</evidence>
<dbReference type="Proteomes" id="UP000008680">
    <property type="component" value="Chromosome"/>
</dbReference>
<dbReference type="KEGG" id="mru:mru_0415"/>
<feature type="domain" description="Calcineurin-like phosphoesterase" evidence="2">
    <location>
        <begin position="140"/>
        <end position="305"/>
    </location>
</feature>
<dbReference type="AlphaFoldDB" id="D3E0M0"/>
<dbReference type="OrthoDB" id="71112at2157"/>
<dbReference type="Pfam" id="PF00149">
    <property type="entry name" value="Metallophos"/>
    <property type="match status" value="1"/>
</dbReference>
<dbReference type="PANTHER" id="PTHR31302:SF0">
    <property type="entry name" value="TRANSMEMBRANE PROTEIN WITH METALLOPHOSPHOESTERASE DOMAIN"/>
    <property type="match status" value="1"/>
</dbReference>
<evidence type="ECO:0000313" key="4">
    <source>
        <dbReference type="Proteomes" id="UP000008680"/>
    </source>
</evidence>
<dbReference type="SUPFAM" id="SSF56300">
    <property type="entry name" value="Metallo-dependent phosphatases"/>
    <property type="match status" value="1"/>
</dbReference>
<feature type="transmembrane region" description="Helical" evidence="1">
    <location>
        <begin position="67"/>
        <end position="91"/>
    </location>
</feature>
<dbReference type="HOGENOM" id="CLU_025443_0_1_2"/>
<feature type="transmembrane region" description="Helical" evidence="1">
    <location>
        <begin position="12"/>
        <end position="30"/>
    </location>
</feature>
<reference evidence="3 4" key="1">
    <citation type="journal article" date="2010" name="PLoS ONE">
        <title>The genome sequence of the rumen methanogen Methanobrevibacter ruminantium reveals new possibilities for controlling ruminant methane emissions.</title>
        <authorList>
            <person name="Leahy S.C."/>
            <person name="Kelly W.J."/>
            <person name="Altermann E."/>
            <person name="Ronimus R.S."/>
            <person name="Yeoman C.J."/>
            <person name="Pacheco D.M."/>
            <person name="Li D."/>
            <person name="Kong Z."/>
            <person name="McTavish S."/>
            <person name="Sang C."/>
            <person name="Lambie S.C."/>
            <person name="Janssen P.H."/>
            <person name="Dey D."/>
            <person name="Attwood G.T."/>
        </authorList>
    </citation>
    <scope>NUCLEOTIDE SEQUENCE [LARGE SCALE GENOMIC DNA]</scope>
    <source>
        <strain evidence="4">ATCC 35063 / DSM 1093 / JCM 13430 / OCM 146 / M1</strain>
    </source>
</reference>
<dbReference type="eggNOG" id="arCOG01156">
    <property type="taxonomic scope" value="Archaea"/>
</dbReference>
<dbReference type="InterPro" id="IPR051158">
    <property type="entry name" value="Metallophosphoesterase_sf"/>
</dbReference>
<dbReference type="PANTHER" id="PTHR31302">
    <property type="entry name" value="TRANSMEMBRANE PROTEIN WITH METALLOPHOSPHOESTERASE DOMAIN-RELATED"/>
    <property type="match status" value="1"/>
</dbReference>
<keyword evidence="1" id="KW-1133">Transmembrane helix</keyword>
<dbReference type="EMBL" id="CP001719">
    <property type="protein sequence ID" value="ADC46266.1"/>
    <property type="molecule type" value="Genomic_DNA"/>
</dbReference>
<dbReference type="GeneID" id="8770055"/>
<protein>
    <submittedName>
        <fullName evidence="3">Calcineurin-like phosphoesterase</fullName>
    </submittedName>
</protein>
<evidence type="ECO:0000313" key="3">
    <source>
        <dbReference type="EMBL" id="ADC46266.1"/>
    </source>
</evidence>
<sequence length="366" mass="42282">MSFRTKRVIISTLLVMIYEFFLMKYLFLLFGGLDDIYLLLLTILFGILNMVPMFFEEKKSRPITRLLDTISGFWIWMSLFYLFVILIIYIGGVYIDWPFYIIVILVLLVPLLTVYSYFHAHKIIIHERTIQMDNINEDINIAHLSDVHFGSTRHDKIIRDLSDKLKELSDYCDLAIISGDIVDGSSAIEEDDFLPLKDVNMPIVFTPGNHDSYLDIEDVFGACRNAGIIVLDDEGMEFGNLNIFGMTFIFGMTRKFEEFEVVSTGVLGDFVKEDKVNIIIFHVPKNWEDFSKLGFDIQLSGHTHGGQFHPLTWICDLIWYNRGLFKANIGGKDRYLHVTTGVGSMDYPFRWGTDSEIVVLKLRKND</sequence>
<accession>D3E0M0</accession>
<dbReference type="RefSeq" id="WP_012955217.1">
    <property type="nucleotide sequence ID" value="NC_013790.1"/>
</dbReference>
<gene>
    <name evidence="3" type="ordered locus">mru_0415</name>
</gene>
<dbReference type="GO" id="GO:0016787">
    <property type="term" value="F:hydrolase activity"/>
    <property type="evidence" value="ECO:0007669"/>
    <property type="project" value="InterPro"/>
</dbReference>
<name>D3E0M0_METRM</name>